<reference evidence="1" key="1">
    <citation type="submission" date="2021-10" db="EMBL/GenBank/DDBJ databases">
        <authorList>
            <person name="Mesa V."/>
        </authorList>
    </citation>
    <scope>NUCLEOTIDE SEQUENCE</scope>
    <source>
        <strain evidence="1">CC3_PB</strain>
    </source>
</reference>
<protein>
    <submittedName>
        <fullName evidence="1">Uncharacterized protein</fullName>
    </submittedName>
</protein>
<organism evidence="1 2">
    <name type="scientific">Clostridium neonatale</name>
    <dbReference type="NCBI Taxonomy" id="137838"/>
    <lineage>
        <taxon>Bacteria</taxon>
        <taxon>Bacillati</taxon>
        <taxon>Bacillota</taxon>
        <taxon>Clostridia</taxon>
        <taxon>Eubacteriales</taxon>
        <taxon>Clostridiaceae</taxon>
        <taxon>Clostridium</taxon>
    </lineage>
</organism>
<evidence type="ECO:0000313" key="2">
    <source>
        <dbReference type="Proteomes" id="UP000789738"/>
    </source>
</evidence>
<gene>
    <name evidence="1" type="ORF">CNEO_60062</name>
</gene>
<proteinExistence type="predicted"/>
<dbReference type="EMBL" id="CAKJVE010000006">
    <property type="protein sequence ID" value="CAG9713877.1"/>
    <property type="molecule type" value="Genomic_DNA"/>
</dbReference>
<dbReference type="Proteomes" id="UP000789738">
    <property type="component" value="Unassembled WGS sequence"/>
</dbReference>
<sequence length="51" mass="5877">MLFFSFFNEVSEYFKVIIKHEHKKNVIESIINDPDIPIIEIISGAEAIPIS</sequence>
<evidence type="ECO:0000313" key="1">
    <source>
        <dbReference type="EMBL" id="CAG9713877.1"/>
    </source>
</evidence>
<name>A0AA86MPZ6_9CLOT</name>
<accession>A0AA86MPZ6</accession>
<comment type="caution">
    <text evidence="1">The sequence shown here is derived from an EMBL/GenBank/DDBJ whole genome shotgun (WGS) entry which is preliminary data.</text>
</comment>
<dbReference type="AlphaFoldDB" id="A0AA86MPZ6"/>